<dbReference type="SUPFAM" id="SSF50341">
    <property type="entry name" value="CheW-like"/>
    <property type="match status" value="1"/>
</dbReference>
<dbReference type="EMBL" id="PIQN01000003">
    <property type="protein sequence ID" value="PKA44829.1"/>
    <property type="molecule type" value="Genomic_DNA"/>
</dbReference>
<dbReference type="Proteomes" id="UP000232164">
    <property type="component" value="Unassembled WGS sequence"/>
</dbReference>
<dbReference type="SMART" id="SM00260">
    <property type="entry name" value="CheW"/>
    <property type="match status" value="1"/>
</dbReference>
<evidence type="ECO:0000313" key="3">
    <source>
        <dbReference type="Proteomes" id="UP000232164"/>
    </source>
</evidence>
<proteinExistence type="predicted"/>
<dbReference type="RefSeq" id="WP_100770446.1">
    <property type="nucleotide sequence ID" value="NZ_PIQN01000003.1"/>
</dbReference>
<sequence length="159" mass="17665">MSQMEPSISLDNKQMEIIAFRLQGQEFCVLTKIIREIRGWSPSTPVPRSPREMLGVMNLRGVVIPIIDLATKLEMMPTVPNERSAIIVAEIHTMIVGLLVDQVSDILTVKASQIQAIPEVVTSFDRGFSDGIITQENGMICFLNLAQMFRANDTEAYAA</sequence>
<reference evidence="2 3" key="1">
    <citation type="submission" date="2017-11" db="EMBL/GenBank/DDBJ databases">
        <authorList>
            <person name="Han C.G."/>
        </authorList>
    </citation>
    <scope>NUCLEOTIDE SEQUENCE [LARGE SCALE GENOMIC DNA]</scope>
    <source>
        <strain evidence="2 3">HCNT1</strain>
    </source>
</reference>
<dbReference type="STRING" id="1041146.GCA_000427985_02084"/>
<gene>
    <name evidence="2" type="ORF">CWR43_03095</name>
</gene>
<dbReference type="GO" id="GO:0007165">
    <property type="term" value="P:signal transduction"/>
    <property type="evidence" value="ECO:0007669"/>
    <property type="project" value="InterPro"/>
</dbReference>
<dbReference type="PANTHER" id="PTHR22617">
    <property type="entry name" value="CHEMOTAXIS SENSOR HISTIDINE KINASE-RELATED"/>
    <property type="match status" value="1"/>
</dbReference>
<dbReference type="GO" id="GO:0006935">
    <property type="term" value="P:chemotaxis"/>
    <property type="evidence" value="ECO:0007669"/>
    <property type="project" value="InterPro"/>
</dbReference>
<dbReference type="InterPro" id="IPR036061">
    <property type="entry name" value="CheW-like_dom_sf"/>
</dbReference>
<dbReference type="PROSITE" id="PS50851">
    <property type="entry name" value="CHEW"/>
    <property type="match status" value="1"/>
</dbReference>
<dbReference type="GO" id="GO:0005829">
    <property type="term" value="C:cytosol"/>
    <property type="evidence" value="ECO:0007669"/>
    <property type="project" value="TreeGrafter"/>
</dbReference>
<dbReference type="Pfam" id="PF01584">
    <property type="entry name" value="CheW"/>
    <property type="match status" value="1"/>
</dbReference>
<organism evidence="2 3">
    <name type="scientific">Rhizobium sullae</name>
    <name type="common">Rhizobium hedysari</name>
    <dbReference type="NCBI Taxonomy" id="50338"/>
    <lineage>
        <taxon>Bacteria</taxon>
        <taxon>Pseudomonadati</taxon>
        <taxon>Pseudomonadota</taxon>
        <taxon>Alphaproteobacteria</taxon>
        <taxon>Hyphomicrobiales</taxon>
        <taxon>Rhizobiaceae</taxon>
        <taxon>Rhizobium/Agrobacterium group</taxon>
        <taxon>Rhizobium</taxon>
    </lineage>
</organism>
<dbReference type="AlphaFoldDB" id="A0A2N0DFF0"/>
<dbReference type="InterPro" id="IPR039315">
    <property type="entry name" value="CheW"/>
</dbReference>
<evidence type="ECO:0000259" key="1">
    <source>
        <dbReference type="PROSITE" id="PS50851"/>
    </source>
</evidence>
<name>A0A2N0DFF0_RHISU</name>
<protein>
    <submittedName>
        <fullName evidence="2">Chemotaxis protein CheW</fullName>
    </submittedName>
</protein>
<comment type="caution">
    <text evidence="2">The sequence shown here is derived from an EMBL/GenBank/DDBJ whole genome shotgun (WGS) entry which is preliminary data.</text>
</comment>
<dbReference type="InterPro" id="IPR002545">
    <property type="entry name" value="CheW-lke_dom"/>
</dbReference>
<accession>A0A2N0DFF0</accession>
<dbReference type="Gene3D" id="2.40.50.180">
    <property type="entry name" value="CheA-289, Domain 4"/>
    <property type="match status" value="1"/>
</dbReference>
<evidence type="ECO:0000313" key="2">
    <source>
        <dbReference type="EMBL" id="PKA44829.1"/>
    </source>
</evidence>
<reference evidence="2 3" key="2">
    <citation type="submission" date="2017-12" db="EMBL/GenBank/DDBJ databases">
        <title>Genome sequence of Rhizobium sullae HCNT1 isolated from Sulla coronaria nodules and featuring peculiar denitrification phenotypes.</title>
        <authorList>
            <person name="De Diego-Diaz B."/>
            <person name="Treu L."/>
            <person name="Campanaro S."/>
            <person name="Da Silva Duarte V."/>
            <person name="Basaglia M."/>
            <person name="Favaro L."/>
            <person name="Casella S."/>
            <person name="Squartini A."/>
        </authorList>
    </citation>
    <scope>NUCLEOTIDE SEQUENCE [LARGE SCALE GENOMIC DNA]</scope>
    <source>
        <strain evidence="2 3">HCNT1</strain>
    </source>
</reference>
<dbReference type="Gene3D" id="2.30.30.40">
    <property type="entry name" value="SH3 Domains"/>
    <property type="match status" value="1"/>
</dbReference>
<feature type="domain" description="CheW-like" evidence="1">
    <location>
        <begin position="14"/>
        <end position="154"/>
    </location>
</feature>
<dbReference type="PANTHER" id="PTHR22617:SF23">
    <property type="entry name" value="CHEMOTAXIS PROTEIN CHEW"/>
    <property type="match status" value="1"/>
</dbReference>